<evidence type="ECO:0000256" key="6">
    <source>
        <dbReference type="SAM" id="Phobius"/>
    </source>
</evidence>
<dbReference type="GO" id="GO:0043190">
    <property type="term" value="C:ATP-binding cassette (ABC) transporter complex"/>
    <property type="evidence" value="ECO:0007669"/>
    <property type="project" value="TreeGrafter"/>
</dbReference>
<proteinExistence type="predicted"/>
<feature type="transmembrane region" description="Helical" evidence="6">
    <location>
        <begin position="56"/>
        <end position="78"/>
    </location>
</feature>
<evidence type="ECO:0000313" key="8">
    <source>
        <dbReference type="Proteomes" id="UP000216035"/>
    </source>
</evidence>
<keyword evidence="5 6" id="KW-0472">Membrane</keyword>
<comment type="subcellular location">
    <subcellularLocation>
        <location evidence="1">Cell membrane</location>
        <topology evidence="1">Multi-pass membrane protein</topology>
    </subcellularLocation>
</comment>
<feature type="transmembrane region" description="Helical" evidence="6">
    <location>
        <begin position="433"/>
        <end position="452"/>
    </location>
</feature>
<protein>
    <submittedName>
        <fullName evidence="7">Permease</fullName>
    </submittedName>
</protein>
<comment type="caution">
    <text evidence="7">The sequence shown here is derived from an EMBL/GenBank/DDBJ whole genome shotgun (WGS) entry which is preliminary data.</text>
</comment>
<evidence type="ECO:0000256" key="5">
    <source>
        <dbReference type="ARBA" id="ARBA00023136"/>
    </source>
</evidence>
<keyword evidence="8" id="KW-1185">Reference proteome</keyword>
<organism evidence="7 8">
    <name type="scientific">Flavobacterium aurantiibacter</name>
    <dbReference type="NCBI Taxonomy" id="2023067"/>
    <lineage>
        <taxon>Bacteria</taxon>
        <taxon>Pseudomonadati</taxon>
        <taxon>Bacteroidota</taxon>
        <taxon>Flavobacteriia</taxon>
        <taxon>Flavobacteriales</taxon>
        <taxon>Flavobacteriaceae</taxon>
        <taxon>Flavobacterium</taxon>
    </lineage>
</organism>
<sequence length="480" mass="53667">MKILDRYILISFLRTFISVFLILFFVFILQGVWLFISDLAGKDLDAASILKFMVFFMPSIVPMALPLSILLASIMTFGNLSENYEFAAMKSAGVSLQRAMRSLMVFIFLLSGLAFLFANNVIPYSQYRFLNFKSNIAQVKPAMAISEGQFSEIGSFNIKVDKKSGEKGNDLTGVTIHKSSQNSISNTTVIKAKRGKLLSSENSNTLQLALYDGIQYEDIIPKKYEERQKLPFTKTSFKQYNINIDLTKLNKVDVNEASINNSSAMLTIGELNYALDSLRKDISKEKKSFADNIKYKAKQDLVKMPDTLNKSSASPKVSASLKVFDKLTDVEKIRILDNALGTVSSIQFSISGSSDEFSYKQKNINSHWLSIFDKFVIAYACILMFFIGAPLGAIIRKGGFGLPIVFAILIFIIFHFTNTFGKKIAQEDGIPPFLGSWLSSIILTPLALSLTYRATNDTGLINFDGINSFFQRIFQKKSAN</sequence>
<dbReference type="AlphaFoldDB" id="A0A256A1B6"/>
<keyword evidence="4 6" id="KW-1133">Transmembrane helix</keyword>
<dbReference type="EMBL" id="NOXX01000155">
    <property type="protein sequence ID" value="OYQ46894.1"/>
    <property type="molecule type" value="Genomic_DNA"/>
</dbReference>
<dbReference type="Pfam" id="PF03739">
    <property type="entry name" value="LptF_LptG"/>
    <property type="match status" value="1"/>
</dbReference>
<keyword evidence="2" id="KW-1003">Cell membrane</keyword>
<feature type="transmembrane region" description="Helical" evidence="6">
    <location>
        <begin position="99"/>
        <end position="118"/>
    </location>
</feature>
<gene>
    <name evidence="7" type="ORF">CHX27_03725</name>
</gene>
<dbReference type="OrthoDB" id="1096108at2"/>
<dbReference type="PANTHER" id="PTHR33529:SF6">
    <property type="entry name" value="YJGP_YJGQ FAMILY PERMEASE"/>
    <property type="match status" value="1"/>
</dbReference>
<evidence type="ECO:0000256" key="1">
    <source>
        <dbReference type="ARBA" id="ARBA00004651"/>
    </source>
</evidence>
<evidence type="ECO:0000313" key="7">
    <source>
        <dbReference type="EMBL" id="OYQ46894.1"/>
    </source>
</evidence>
<name>A0A256A1B6_9FLAO</name>
<reference evidence="7 8" key="1">
    <citation type="submission" date="2017-07" db="EMBL/GenBank/DDBJ databases">
        <title>Flavobacterium cyanobacteriorum sp. nov., isolated from cyanobacterial aggregates in a eutrophic lake.</title>
        <authorList>
            <person name="Cai H."/>
        </authorList>
    </citation>
    <scope>NUCLEOTIDE SEQUENCE [LARGE SCALE GENOMIC DNA]</scope>
    <source>
        <strain evidence="7 8">TH167</strain>
    </source>
</reference>
<evidence type="ECO:0000256" key="4">
    <source>
        <dbReference type="ARBA" id="ARBA00022989"/>
    </source>
</evidence>
<dbReference type="GO" id="GO:0015920">
    <property type="term" value="P:lipopolysaccharide transport"/>
    <property type="evidence" value="ECO:0007669"/>
    <property type="project" value="TreeGrafter"/>
</dbReference>
<keyword evidence="3 6" id="KW-0812">Transmembrane</keyword>
<evidence type="ECO:0000256" key="2">
    <source>
        <dbReference type="ARBA" id="ARBA00022475"/>
    </source>
</evidence>
<feature type="transmembrane region" description="Helical" evidence="6">
    <location>
        <begin position="402"/>
        <end position="421"/>
    </location>
</feature>
<dbReference type="PANTHER" id="PTHR33529">
    <property type="entry name" value="SLR0882 PROTEIN-RELATED"/>
    <property type="match status" value="1"/>
</dbReference>
<evidence type="ECO:0000256" key="3">
    <source>
        <dbReference type="ARBA" id="ARBA00022692"/>
    </source>
</evidence>
<feature type="transmembrane region" description="Helical" evidence="6">
    <location>
        <begin position="12"/>
        <end position="36"/>
    </location>
</feature>
<dbReference type="Proteomes" id="UP000216035">
    <property type="component" value="Unassembled WGS sequence"/>
</dbReference>
<dbReference type="RefSeq" id="WP_094485424.1">
    <property type="nucleotide sequence ID" value="NZ_NOXX01000155.1"/>
</dbReference>
<feature type="transmembrane region" description="Helical" evidence="6">
    <location>
        <begin position="375"/>
        <end position="395"/>
    </location>
</feature>
<dbReference type="InterPro" id="IPR005495">
    <property type="entry name" value="LptG/LptF_permease"/>
</dbReference>
<accession>A0A256A1B6</accession>